<evidence type="ECO:0000256" key="8">
    <source>
        <dbReference type="SAM" id="Phobius"/>
    </source>
</evidence>
<dbReference type="InterPro" id="IPR005219">
    <property type="entry name" value="PqiA-like_proteobact"/>
</dbReference>
<keyword evidence="5 8" id="KW-0812">Transmembrane</keyword>
<dbReference type="STRING" id="1293891.TMES_09770"/>
<evidence type="ECO:0000256" key="3">
    <source>
        <dbReference type="ARBA" id="ARBA00022475"/>
    </source>
</evidence>
<dbReference type="AlphaFoldDB" id="A0A1Y2L170"/>
<feature type="transmembrane region" description="Helical" evidence="8">
    <location>
        <begin position="166"/>
        <end position="186"/>
    </location>
</feature>
<gene>
    <name evidence="9" type="ORF">TMES_09770</name>
</gene>
<dbReference type="OrthoDB" id="9800207at2"/>
<dbReference type="EMBL" id="JFKA01000003">
    <property type="protein sequence ID" value="OSQ38979.1"/>
    <property type="molecule type" value="Genomic_DNA"/>
</dbReference>
<comment type="caution">
    <text evidence="9">The sequence shown here is derived from an EMBL/GenBank/DDBJ whole genome shotgun (WGS) entry which is preliminary data.</text>
</comment>
<comment type="similarity">
    <text evidence="2">Belongs to the PqiA family.</text>
</comment>
<proteinExistence type="inferred from homology"/>
<keyword evidence="3" id="KW-1003">Cell membrane</keyword>
<keyword evidence="7 8" id="KW-0472">Membrane</keyword>
<evidence type="ECO:0000256" key="1">
    <source>
        <dbReference type="ARBA" id="ARBA00004429"/>
    </source>
</evidence>
<evidence type="ECO:0000256" key="6">
    <source>
        <dbReference type="ARBA" id="ARBA00022989"/>
    </source>
</evidence>
<evidence type="ECO:0000256" key="5">
    <source>
        <dbReference type="ARBA" id="ARBA00022692"/>
    </source>
</evidence>
<feature type="transmembrane region" description="Helical" evidence="8">
    <location>
        <begin position="260"/>
        <end position="286"/>
    </location>
</feature>
<evidence type="ECO:0000256" key="4">
    <source>
        <dbReference type="ARBA" id="ARBA00022519"/>
    </source>
</evidence>
<dbReference type="NCBIfam" id="TIGR00155">
    <property type="entry name" value="pqiA_fam"/>
    <property type="match status" value="1"/>
</dbReference>
<dbReference type="Proteomes" id="UP000193391">
    <property type="component" value="Unassembled WGS sequence"/>
</dbReference>
<dbReference type="PANTHER" id="PTHR30462">
    <property type="entry name" value="INTERMEMBRANE TRANSPORT PROTEIN PQIB-RELATED"/>
    <property type="match status" value="1"/>
</dbReference>
<keyword evidence="4" id="KW-0997">Cell inner membrane</keyword>
<comment type="subcellular location">
    <subcellularLocation>
        <location evidence="1">Cell inner membrane</location>
        <topology evidence="1">Multi-pass membrane protein</topology>
    </subcellularLocation>
</comment>
<evidence type="ECO:0000256" key="2">
    <source>
        <dbReference type="ARBA" id="ARBA00007555"/>
    </source>
</evidence>
<dbReference type="Pfam" id="PF04403">
    <property type="entry name" value="PqiA"/>
    <property type="match status" value="2"/>
</dbReference>
<feature type="transmembrane region" description="Helical" evidence="8">
    <location>
        <begin position="47"/>
        <end position="70"/>
    </location>
</feature>
<dbReference type="InterPro" id="IPR007498">
    <property type="entry name" value="PqiA-like"/>
</dbReference>
<dbReference type="PANTHER" id="PTHR30462:SF3">
    <property type="entry name" value="INTERMEMBRANE TRANSPORT PROTEIN PQIA"/>
    <property type="match status" value="1"/>
</dbReference>
<evidence type="ECO:0000313" key="10">
    <source>
        <dbReference type="Proteomes" id="UP000193391"/>
    </source>
</evidence>
<evidence type="ECO:0000256" key="7">
    <source>
        <dbReference type="ARBA" id="ARBA00023136"/>
    </source>
</evidence>
<feature type="transmembrane region" description="Helical" evidence="8">
    <location>
        <begin position="354"/>
        <end position="373"/>
    </location>
</feature>
<dbReference type="RefSeq" id="WP_085581909.1">
    <property type="nucleotide sequence ID" value="NZ_JFKA01000003.1"/>
</dbReference>
<evidence type="ECO:0000313" key="9">
    <source>
        <dbReference type="EMBL" id="OSQ38979.1"/>
    </source>
</evidence>
<dbReference type="InterPro" id="IPR051800">
    <property type="entry name" value="PqiA-PqiB_transport"/>
</dbReference>
<name>A0A1Y2L170_9PROT</name>
<feature type="transmembrane region" description="Helical" evidence="8">
    <location>
        <begin position="385"/>
        <end position="404"/>
    </location>
</feature>
<feature type="transmembrane region" description="Helical" evidence="8">
    <location>
        <begin position="132"/>
        <end position="154"/>
    </location>
</feature>
<accession>A0A1Y2L170</accession>
<sequence>MSPRLVACDHCDYLHTEEEIPPGHVARCVRCGSPLYQSQNNSIERSLAFAFTALMLFILANSFPILQFSMEGRSESNTLISGVLTFWNEGFWFLAFMVGLTSILAPLLLILAYIYVLLPLRFGLGFPAIRKVWRILAIARPWSMLDVFLIGLLVALTKLNDFADVIAGPAFYAVCILIPMSLLMSAQLDPREVWHRLAPRGLKYPTTDDIAVFAPSQERWVTCEVCAFVLTGATARRDHAICPCCGARVHHRKPASLSRAWALLISAAIFYIPANVFPIMSVTMLGRTEADTILSGVGALIEAGEWPIAMVVFCASIVVPIFKLVVLSWVYMAAGMGMAGPLRQRTRIYRITELIGRWSMIDVFMVSILAALVKLGNIATVVPGFGAVAFCAVVILTMLSAMAFDPRLIWDRATQKLKQGTPS</sequence>
<reference evidence="9 10" key="1">
    <citation type="submission" date="2014-03" db="EMBL/GenBank/DDBJ databases">
        <title>The draft genome sequence of Thalassospira mesophila JCM 18969.</title>
        <authorList>
            <person name="Lai Q."/>
            <person name="Shao Z."/>
        </authorList>
    </citation>
    <scope>NUCLEOTIDE SEQUENCE [LARGE SCALE GENOMIC DNA]</scope>
    <source>
        <strain evidence="9 10">JCM 18969</strain>
    </source>
</reference>
<feature type="transmembrane region" description="Helical" evidence="8">
    <location>
        <begin position="306"/>
        <end position="333"/>
    </location>
</feature>
<keyword evidence="6 8" id="KW-1133">Transmembrane helix</keyword>
<protein>
    <submittedName>
        <fullName evidence="9">Paraquat-inducible protein A</fullName>
    </submittedName>
</protein>
<feature type="transmembrane region" description="Helical" evidence="8">
    <location>
        <begin position="90"/>
        <end position="120"/>
    </location>
</feature>
<organism evidence="9 10">
    <name type="scientific">Thalassospira mesophila</name>
    <dbReference type="NCBI Taxonomy" id="1293891"/>
    <lineage>
        <taxon>Bacteria</taxon>
        <taxon>Pseudomonadati</taxon>
        <taxon>Pseudomonadota</taxon>
        <taxon>Alphaproteobacteria</taxon>
        <taxon>Rhodospirillales</taxon>
        <taxon>Thalassospiraceae</taxon>
        <taxon>Thalassospira</taxon>
    </lineage>
</organism>
<dbReference type="GO" id="GO:0005886">
    <property type="term" value="C:plasma membrane"/>
    <property type="evidence" value="ECO:0007669"/>
    <property type="project" value="UniProtKB-SubCell"/>
</dbReference>
<keyword evidence="10" id="KW-1185">Reference proteome</keyword>